<comment type="catalytic activity">
    <reaction evidence="7 8">
        <text>N-acetyl-D-glucosamine 6-phosphate + H2O = D-glucosamine 6-phosphate + acetate</text>
        <dbReference type="Rhea" id="RHEA:22936"/>
        <dbReference type="ChEBI" id="CHEBI:15377"/>
        <dbReference type="ChEBI" id="CHEBI:30089"/>
        <dbReference type="ChEBI" id="CHEBI:57513"/>
        <dbReference type="ChEBI" id="CHEBI:58725"/>
        <dbReference type="EC" id="3.5.1.25"/>
    </reaction>
</comment>
<dbReference type="GO" id="GO:0008448">
    <property type="term" value="F:N-acetylglucosamine-6-phosphate deacetylase activity"/>
    <property type="evidence" value="ECO:0007669"/>
    <property type="project" value="UniProtKB-UniRule"/>
</dbReference>
<dbReference type="EMBL" id="NNAY01002197">
    <property type="protein sequence ID" value="OXU21830.1"/>
    <property type="molecule type" value="Genomic_DNA"/>
</dbReference>
<feature type="binding site" evidence="11">
    <location>
        <position position="228"/>
    </location>
    <ligand>
        <name>Zn(2+)</name>
        <dbReference type="ChEBI" id="CHEBI:29105"/>
    </ligand>
</feature>
<sequence length="409" mass="44871">MPESTQSQLKQFYNCQILRHGKIIIEDLWVRDGKIIDPEKIFYDEKIEPTVKVNCNGAIISPGYIDVQINGGFGIDFSYNIDNVEEGISTVAKELLASGVTSFCPTLVTSPKETYHQVLPKIKKRNGGKHGATILGVHVEGPFISPLKKGAHPEHCIRKFENGFQSLLDMYGSLENICYVTLAPEIENSMEVIRQLRKNNIKISVGHSVCDLKQGEEAVKNGATFITHLFNAMLPFHHRDPGLVGLLASDQIPLGTSVHFGIIADGVHTHPAALRIAYRIHPKGLVLVTDAISALGLQEGIHQLGQFNIEVRNNKAYIAGTDTLCGSIADMSECVRFFQKATDCSIVEALEAATLHPAKALEIETVKGVLNFGADADFVLLDKDLQVLSTWIAGDCVYQNSKNVQKNNS</sequence>
<keyword evidence="14" id="KW-1185">Reference proteome</keyword>
<gene>
    <name evidence="13" type="ORF">TSAR_001012</name>
</gene>
<evidence type="ECO:0000259" key="12">
    <source>
        <dbReference type="Pfam" id="PF01979"/>
    </source>
</evidence>
<evidence type="ECO:0000313" key="14">
    <source>
        <dbReference type="Proteomes" id="UP000215335"/>
    </source>
</evidence>
<dbReference type="GO" id="GO:0019262">
    <property type="term" value="P:N-acetylneuraminate catabolic process"/>
    <property type="evidence" value="ECO:0007669"/>
    <property type="project" value="UniProtKB-ARBA"/>
</dbReference>
<dbReference type="NCBIfam" id="TIGR00221">
    <property type="entry name" value="nagA"/>
    <property type="match status" value="1"/>
</dbReference>
<dbReference type="AlphaFoldDB" id="A0A232ETY6"/>
<name>A0A232ETY6_9HYME</name>
<dbReference type="EC" id="3.5.1.25" evidence="2 8"/>
<dbReference type="GO" id="GO:0006046">
    <property type="term" value="P:N-acetylglucosamine catabolic process"/>
    <property type="evidence" value="ECO:0007669"/>
    <property type="project" value="TreeGrafter"/>
</dbReference>
<dbReference type="CDD" id="cd00854">
    <property type="entry name" value="NagA"/>
    <property type="match status" value="1"/>
</dbReference>
<keyword evidence="5 8" id="KW-0378">Hydrolase</keyword>
<feature type="binding site" evidence="11">
    <location>
        <position position="140"/>
    </location>
    <ligand>
        <name>Zn(2+)</name>
        <dbReference type="ChEBI" id="CHEBI:29105"/>
    </ligand>
</feature>
<keyword evidence="6 8" id="KW-0119">Carbohydrate metabolism</keyword>
<feature type="binding site" evidence="10">
    <location>
        <begin position="324"/>
        <end position="326"/>
    </location>
    <ligand>
        <name>substrate</name>
    </ligand>
</feature>
<dbReference type="InterPro" id="IPR003764">
    <property type="entry name" value="GlcNAc_6-P_deAcase"/>
</dbReference>
<dbReference type="SUPFAM" id="SSF51556">
    <property type="entry name" value="Metallo-dependent hydrolases"/>
    <property type="match status" value="1"/>
</dbReference>
<dbReference type="PANTHER" id="PTHR11113">
    <property type="entry name" value="N-ACETYLGLUCOSAMINE-6-PHOSPHATE DEACETYLASE"/>
    <property type="match status" value="1"/>
</dbReference>
<dbReference type="InterPro" id="IPR011059">
    <property type="entry name" value="Metal-dep_hydrolase_composite"/>
</dbReference>
<comment type="cofactor">
    <cofactor evidence="11">
        <name>a divalent metal cation</name>
        <dbReference type="ChEBI" id="CHEBI:60240"/>
    </cofactor>
    <text evidence="11">Binds 1 divalent metal cation per subunit.</text>
</comment>
<dbReference type="Proteomes" id="UP000215335">
    <property type="component" value="Unassembled WGS sequence"/>
</dbReference>
<dbReference type="InterPro" id="IPR006680">
    <property type="entry name" value="Amidohydro-rel"/>
</dbReference>
<reference evidence="13 14" key="1">
    <citation type="journal article" date="2017" name="Curr. Biol.">
        <title>The Evolution of Venom by Co-option of Single-Copy Genes.</title>
        <authorList>
            <person name="Martinson E.O."/>
            <person name="Mrinalini"/>
            <person name="Kelkar Y.D."/>
            <person name="Chang C.H."/>
            <person name="Werren J.H."/>
        </authorList>
    </citation>
    <scope>NUCLEOTIDE SEQUENCE [LARGE SCALE GENOMIC DNA]</scope>
    <source>
        <strain evidence="13 14">Alberta</strain>
        <tissue evidence="13">Whole body</tissue>
    </source>
</reference>
<evidence type="ECO:0000256" key="1">
    <source>
        <dbReference type="ARBA" id="ARBA00010716"/>
    </source>
</evidence>
<feature type="binding site" evidence="11">
    <location>
        <position position="207"/>
    </location>
    <ligand>
        <name>Zn(2+)</name>
        <dbReference type="ChEBI" id="CHEBI:29105"/>
    </ligand>
</feature>
<dbReference type="GO" id="GO:0046872">
    <property type="term" value="F:metal ion binding"/>
    <property type="evidence" value="ECO:0007669"/>
    <property type="project" value="UniProtKB-KW"/>
</dbReference>
<protein>
    <recommendedName>
        <fullName evidence="3 8">N-acetylglucosamine-6-phosphate deacetylase</fullName>
        <ecNumber evidence="2 8">3.5.1.25</ecNumber>
    </recommendedName>
</protein>
<dbReference type="Gene3D" id="3.20.20.140">
    <property type="entry name" value="Metal-dependent hydrolases"/>
    <property type="match status" value="1"/>
</dbReference>
<evidence type="ECO:0000256" key="7">
    <source>
        <dbReference type="ARBA" id="ARBA00047647"/>
    </source>
</evidence>
<dbReference type="PANTHER" id="PTHR11113:SF14">
    <property type="entry name" value="N-ACETYLGLUCOSAMINE-6-PHOSPHATE DEACETYLASE"/>
    <property type="match status" value="1"/>
</dbReference>
<evidence type="ECO:0000256" key="11">
    <source>
        <dbReference type="PIRSR" id="PIRSR038994-3"/>
    </source>
</evidence>
<organism evidence="13 14">
    <name type="scientific">Trichomalopsis sarcophagae</name>
    <dbReference type="NCBI Taxonomy" id="543379"/>
    <lineage>
        <taxon>Eukaryota</taxon>
        <taxon>Metazoa</taxon>
        <taxon>Ecdysozoa</taxon>
        <taxon>Arthropoda</taxon>
        <taxon>Hexapoda</taxon>
        <taxon>Insecta</taxon>
        <taxon>Pterygota</taxon>
        <taxon>Neoptera</taxon>
        <taxon>Endopterygota</taxon>
        <taxon>Hymenoptera</taxon>
        <taxon>Apocrita</taxon>
        <taxon>Proctotrupomorpha</taxon>
        <taxon>Chalcidoidea</taxon>
        <taxon>Pteromalidae</taxon>
        <taxon>Pteromalinae</taxon>
        <taxon>Trichomalopsis</taxon>
    </lineage>
</organism>
<evidence type="ECO:0000256" key="5">
    <source>
        <dbReference type="ARBA" id="ARBA00022801"/>
    </source>
</evidence>
<evidence type="ECO:0000256" key="6">
    <source>
        <dbReference type="ARBA" id="ARBA00023277"/>
    </source>
</evidence>
<comment type="similarity">
    <text evidence="1 8">Belongs to the metallo-dependent hydrolases superfamily. NagA family.</text>
</comment>
<evidence type="ECO:0000256" key="2">
    <source>
        <dbReference type="ARBA" id="ARBA00011899"/>
    </source>
</evidence>
<dbReference type="InterPro" id="IPR032466">
    <property type="entry name" value="Metal_Hydrolase"/>
</dbReference>
<dbReference type="GO" id="GO:0106279">
    <property type="term" value="P:negative regulation of UDP-N-acetylglucosamine biosynthetic process"/>
    <property type="evidence" value="ECO:0007669"/>
    <property type="project" value="UniProtKB-ARBA"/>
</dbReference>
<evidence type="ECO:0000256" key="10">
    <source>
        <dbReference type="PIRSR" id="PIRSR038994-2"/>
    </source>
</evidence>
<dbReference type="Pfam" id="PF01979">
    <property type="entry name" value="Amidohydro_1"/>
    <property type="match status" value="1"/>
</dbReference>
<feature type="binding site" evidence="10">
    <location>
        <begin position="231"/>
        <end position="232"/>
    </location>
    <ligand>
        <name>substrate</name>
    </ligand>
</feature>
<feature type="domain" description="Amidohydrolase-related" evidence="12">
    <location>
        <begin position="59"/>
        <end position="395"/>
    </location>
</feature>
<accession>A0A232ETY6</accession>
<evidence type="ECO:0000256" key="4">
    <source>
        <dbReference type="ARBA" id="ARBA00022723"/>
    </source>
</evidence>
<proteinExistence type="inferred from homology"/>
<dbReference type="PIRSF" id="PIRSF038994">
    <property type="entry name" value="NagA"/>
    <property type="match status" value="1"/>
</dbReference>
<dbReference type="FunFam" id="3.20.20.140:FF:000023">
    <property type="entry name" value="N-acetylglucosamine-6-phosphate deacetylase"/>
    <property type="match status" value="1"/>
</dbReference>
<feature type="binding site" evidence="10">
    <location>
        <position position="239"/>
    </location>
    <ligand>
        <name>substrate</name>
    </ligand>
</feature>
<evidence type="ECO:0000256" key="3">
    <source>
        <dbReference type="ARBA" id="ARBA00018029"/>
    </source>
</evidence>
<feature type="active site" description="Proton donor/acceptor" evidence="9">
    <location>
        <position position="290"/>
    </location>
</feature>
<dbReference type="SUPFAM" id="SSF51338">
    <property type="entry name" value="Composite domain of metallo-dependent hydrolases"/>
    <property type="match status" value="1"/>
</dbReference>
<comment type="caution">
    <text evidence="13">The sequence shown here is derived from an EMBL/GenBank/DDBJ whole genome shotgun (WGS) entry which is preliminary data.</text>
</comment>
<evidence type="ECO:0000256" key="8">
    <source>
        <dbReference type="PIRNR" id="PIRNR038994"/>
    </source>
</evidence>
<feature type="binding site" evidence="10">
    <location>
        <position position="268"/>
    </location>
    <ligand>
        <name>substrate</name>
    </ligand>
</feature>
<evidence type="ECO:0000313" key="13">
    <source>
        <dbReference type="EMBL" id="OXU21830.1"/>
    </source>
</evidence>
<evidence type="ECO:0000256" key="9">
    <source>
        <dbReference type="PIRSR" id="PIRSR038994-1"/>
    </source>
</evidence>
<dbReference type="Gene3D" id="2.30.40.10">
    <property type="entry name" value="Urease, subunit C, domain 1"/>
    <property type="match status" value="1"/>
</dbReference>
<keyword evidence="4 11" id="KW-0479">Metal-binding</keyword>
<dbReference type="OrthoDB" id="10264777at2759"/>
<dbReference type="STRING" id="543379.A0A232ETY6"/>
<feature type="binding site" evidence="10">
    <location>
        <position position="151"/>
    </location>
    <ligand>
        <name>substrate</name>
    </ligand>
</feature>